<evidence type="ECO:0000256" key="7">
    <source>
        <dbReference type="RuleBase" id="RU363032"/>
    </source>
</evidence>
<comment type="subcellular location">
    <subcellularLocation>
        <location evidence="1 7">Cell membrane</location>
        <topology evidence="1 7">Multi-pass membrane protein</topology>
    </subcellularLocation>
</comment>
<evidence type="ECO:0000259" key="9">
    <source>
        <dbReference type="PROSITE" id="PS50928"/>
    </source>
</evidence>
<evidence type="ECO:0000256" key="5">
    <source>
        <dbReference type="ARBA" id="ARBA00022989"/>
    </source>
</evidence>
<keyword evidence="2 7" id="KW-0813">Transport</keyword>
<dbReference type="InterPro" id="IPR035906">
    <property type="entry name" value="MetI-like_sf"/>
</dbReference>
<organism evidence="10 11">
    <name type="scientific">Streptomyces diastaticus subsp. diastaticus</name>
    <dbReference type="NCBI Taxonomy" id="68040"/>
    <lineage>
        <taxon>Bacteria</taxon>
        <taxon>Bacillati</taxon>
        <taxon>Actinomycetota</taxon>
        <taxon>Actinomycetes</taxon>
        <taxon>Kitasatosporales</taxon>
        <taxon>Streptomycetaceae</taxon>
        <taxon>Streptomyces</taxon>
        <taxon>Streptomyces diastaticus group</taxon>
    </lineage>
</organism>
<evidence type="ECO:0000313" key="10">
    <source>
        <dbReference type="EMBL" id="GFH72969.1"/>
    </source>
</evidence>
<feature type="domain" description="ABC transmembrane type-1" evidence="9">
    <location>
        <begin position="125"/>
        <end position="330"/>
    </location>
</feature>
<keyword evidence="5 7" id="KW-1133">Transmembrane helix</keyword>
<keyword evidence="11" id="KW-1185">Reference proteome</keyword>
<feature type="region of interest" description="Disordered" evidence="8">
    <location>
        <begin position="1"/>
        <end position="24"/>
    </location>
</feature>
<dbReference type="InterPro" id="IPR045621">
    <property type="entry name" value="BPD_transp_1_N"/>
</dbReference>
<protein>
    <submittedName>
        <fullName evidence="10">Metal transporter</fullName>
    </submittedName>
</protein>
<proteinExistence type="inferred from homology"/>
<dbReference type="Pfam" id="PF19300">
    <property type="entry name" value="BPD_transp_1_N"/>
    <property type="match status" value="1"/>
</dbReference>
<reference evidence="10 11" key="1">
    <citation type="submission" date="2020-02" db="EMBL/GenBank/DDBJ databases">
        <title>Whole genome shotgun sequence of Streptomyces diastaticus subsp. diastaticus NBRC 13412.</title>
        <authorList>
            <person name="Ichikawa N."/>
            <person name="Komaki H."/>
            <person name="Tamura T."/>
        </authorList>
    </citation>
    <scope>NUCLEOTIDE SEQUENCE [LARGE SCALE GENOMIC DNA]</scope>
    <source>
        <strain evidence="10 11">NBRC 13412</strain>
    </source>
</reference>
<name>A0ABQ1CS05_STRDI</name>
<gene>
    <name evidence="10" type="ORF">Sdia_37370</name>
</gene>
<feature type="transmembrane region" description="Helical" evidence="7">
    <location>
        <begin position="280"/>
        <end position="301"/>
    </location>
</feature>
<evidence type="ECO:0000256" key="4">
    <source>
        <dbReference type="ARBA" id="ARBA00022692"/>
    </source>
</evidence>
<comment type="similarity">
    <text evidence="7">Belongs to the binding-protein-dependent transport system permease family.</text>
</comment>
<feature type="transmembrane region" description="Helical" evidence="7">
    <location>
        <begin position="161"/>
        <end position="184"/>
    </location>
</feature>
<evidence type="ECO:0000256" key="3">
    <source>
        <dbReference type="ARBA" id="ARBA00022475"/>
    </source>
</evidence>
<sequence length="345" mass="36065">MTRYPPQKSPGTPPDAGLRSPRGHRRRLSGTARYTLIRTATAMLQAAFVLVAVFVLTSLLPGDSVDAVLGEQGTSEQQRLARAELGLDEPAWTRFVHWVSDLGHADLGHSLVTGLPVTDEIGSRFAATAVLAGAALAVLVPLALALGLLTGLREGSLADRVLNASTLALHAVPEFVLGLLLTAWLSVGLGLLPATAAGLRGSEILTEPAVLILPVGVLVARQLCDLARQIRIGVAAQTGGPVVRHLRLLGLPERTIVLRHVLPGCLAPSVQQLARCVDGLLGGTVVIESLFAVGGLGTGFVESVQDRDIPAVQGYALLFAATALTVNLLADLTAARLTPQREERA</sequence>
<feature type="transmembrane region" description="Helical" evidence="7">
    <location>
        <begin position="204"/>
        <end position="224"/>
    </location>
</feature>
<keyword evidence="4 7" id="KW-0812">Transmembrane</keyword>
<comment type="caution">
    <text evidence="10">The sequence shown here is derived from an EMBL/GenBank/DDBJ whole genome shotgun (WGS) entry which is preliminary data.</text>
</comment>
<feature type="transmembrane region" description="Helical" evidence="7">
    <location>
        <begin position="125"/>
        <end position="149"/>
    </location>
</feature>
<dbReference type="PROSITE" id="PS50928">
    <property type="entry name" value="ABC_TM1"/>
    <property type="match status" value="1"/>
</dbReference>
<evidence type="ECO:0000256" key="6">
    <source>
        <dbReference type="ARBA" id="ARBA00023136"/>
    </source>
</evidence>
<feature type="transmembrane region" description="Helical" evidence="7">
    <location>
        <begin position="313"/>
        <end position="334"/>
    </location>
</feature>
<feature type="transmembrane region" description="Helical" evidence="7">
    <location>
        <begin position="35"/>
        <end position="60"/>
    </location>
</feature>
<dbReference type="Gene3D" id="1.10.3720.10">
    <property type="entry name" value="MetI-like"/>
    <property type="match status" value="1"/>
</dbReference>
<evidence type="ECO:0000256" key="8">
    <source>
        <dbReference type="SAM" id="MobiDB-lite"/>
    </source>
</evidence>
<evidence type="ECO:0000313" key="11">
    <source>
        <dbReference type="Proteomes" id="UP000472710"/>
    </source>
</evidence>
<dbReference type="PANTHER" id="PTHR43163:SF3">
    <property type="entry name" value="PEPTIDE ABC TRANSPORTER PERMEASE PROTEIN"/>
    <property type="match status" value="1"/>
</dbReference>
<dbReference type="SUPFAM" id="SSF161098">
    <property type="entry name" value="MetI-like"/>
    <property type="match status" value="1"/>
</dbReference>
<dbReference type="CDD" id="cd06261">
    <property type="entry name" value="TM_PBP2"/>
    <property type="match status" value="1"/>
</dbReference>
<dbReference type="InterPro" id="IPR000515">
    <property type="entry name" value="MetI-like"/>
</dbReference>
<keyword evidence="6 7" id="KW-0472">Membrane</keyword>
<dbReference type="EMBL" id="BLLN01000005">
    <property type="protein sequence ID" value="GFH72969.1"/>
    <property type="molecule type" value="Genomic_DNA"/>
</dbReference>
<dbReference type="Pfam" id="PF00528">
    <property type="entry name" value="BPD_transp_1"/>
    <property type="match status" value="1"/>
</dbReference>
<accession>A0ABQ1CS05</accession>
<keyword evidence="3" id="KW-1003">Cell membrane</keyword>
<dbReference type="PANTHER" id="PTHR43163">
    <property type="entry name" value="DIPEPTIDE TRANSPORT SYSTEM PERMEASE PROTEIN DPPB-RELATED"/>
    <property type="match status" value="1"/>
</dbReference>
<dbReference type="Proteomes" id="UP000472710">
    <property type="component" value="Unassembled WGS sequence"/>
</dbReference>
<evidence type="ECO:0000256" key="2">
    <source>
        <dbReference type="ARBA" id="ARBA00022448"/>
    </source>
</evidence>
<evidence type="ECO:0000256" key="1">
    <source>
        <dbReference type="ARBA" id="ARBA00004651"/>
    </source>
</evidence>